<dbReference type="InterPro" id="IPR055231">
    <property type="entry name" value="2AA_helical"/>
</dbReference>
<protein>
    <recommendedName>
        <fullName evidence="2">non-specific serine/threonine protein kinase</fullName>
        <ecNumber evidence="2">2.7.11.1</ecNumber>
    </recommendedName>
</protein>
<evidence type="ECO:0000256" key="2">
    <source>
        <dbReference type="ARBA" id="ARBA00012513"/>
    </source>
</evidence>
<feature type="compositionally biased region" description="Polar residues" evidence="11">
    <location>
        <begin position="891"/>
        <end position="907"/>
    </location>
</feature>
<dbReference type="GO" id="GO:0034272">
    <property type="term" value="C:phosphatidylinositol 3-kinase complex, class III, type II"/>
    <property type="evidence" value="ECO:0007669"/>
    <property type="project" value="TreeGrafter"/>
</dbReference>
<dbReference type="GO" id="GO:0034271">
    <property type="term" value="C:phosphatidylinositol 3-kinase complex, class III, type I"/>
    <property type="evidence" value="ECO:0007669"/>
    <property type="project" value="TreeGrafter"/>
</dbReference>
<dbReference type="InterPro" id="IPR011989">
    <property type="entry name" value="ARM-like"/>
</dbReference>
<feature type="domain" description="Protein kinase" evidence="12">
    <location>
        <begin position="26"/>
        <end position="318"/>
    </location>
</feature>
<evidence type="ECO:0000313" key="13">
    <source>
        <dbReference type="EMBL" id="KAK2179245.1"/>
    </source>
</evidence>
<dbReference type="Gene3D" id="1.10.510.10">
    <property type="entry name" value="Transferase(Phosphotransferase) domain 1"/>
    <property type="match status" value="1"/>
</dbReference>
<name>A0AAD9NR20_RIDPI</name>
<feature type="region of interest" description="Disordered" evidence="11">
    <location>
        <begin position="876"/>
        <end position="946"/>
    </location>
</feature>
<evidence type="ECO:0000256" key="5">
    <source>
        <dbReference type="ARBA" id="ARBA00022679"/>
    </source>
</evidence>
<dbReference type="PROSITE" id="PS50011">
    <property type="entry name" value="PROTEIN_KINASE_DOM"/>
    <property type="match status" value="1"/>
</dbReference>
<dbReference type="FunFam" id="1.10.510.10:FF:000497">
    <property type="entry name" value="Phosphoinositide 3-kinase regulatory subunit"/>
    <property type="match status" value="1"/>
</dbReference>
<dbReference type="GO" id="GO:0005524">
    <property type="term" value="F:ATP binding"/>
    <property type="evidence" value="ECO:0007669"/>
    <property type="project" value="UniProtKB-KW"/>
</dbReference>
<keyword evidence="9" id="KW-0067">ATP-binding</keyword>
<evidence type="ECO:0000256" key="9">
    <source>
        <dbReference type="ARBA" id="ARBA00022840"/>
    </source>
</evidence>
<dbReference type="SMART" id="SM00220">
    <property type="entry name" value="S_TKc"/>
    <property type="match status" value="1"/>
</dbReference>
<dbReference type="SMART" id="SM00320">
    <property type="entry name" value="WD40"/>
    <property type="match status" value="5"/>
</dbReference>
<reference evidence="13" key="1">
    <citation type="journal article" date="2023" name="Mol. Biol. Evol.">
        <title>Third-Generation Sequencing Reveals the Adaptive Role of the Epigenome in Three Deep-Sea Polychaetes.</title>
        <authorList>
            <person name="Perez M."/>
            <person name="Aroh O."/>
            <person name="Sun Y."/>
            <person name="Lan Y."/>
            <person name="Juniper S.K."/>
            <person name="Young C.R."/>
            <person name="Angers B."/>
            <person name="Qian P.Y."/>
        </authorList>
    </citation>
    <scope>NUCLEOTIDE SEQUENCE</scope>
    <source>
        <strain evidence="13">R07B-5</strain>
    </source>
</reference>
<dbReference type="Gene3D" id="1.25.10.10">
    <property type="entry name" value="Leucine-rich Repeat Variant"/>
    <property type="match status" value="2"/>
</dbReference>
<feature type="region of interest" description="Disordered" evidence="11">
    <location>
        <begin position="845"/>
        <end position="864"/>
    </location>
</feature>
<comment type="caution">
    <text evidence="13">The sequence shown here is derived from an EMBL/GenBank/DDBJ whole genome shotgun (WGS) entry which is preliminary data.</text>
</comment>
<feature type="region of interest" description="Disordered" evidence="11">
    <location>
        <begin position="789"/>
        <end position="821"/>
    </location>
</feature>
<dbReference type="SUPFAM" id="SSF56112">
    <property type="entry name" value="Protein kinase-like (PK-like)"/>
    <property type="match status" value="1"/>
</dbReference>
<dbReference type="GO" id="GO:0004674">
    <property type="term" value="F:protein serine/threonine kinase activity"/>
    <property type="evidence" value="ECO:0007669"/>
    <property type="project" value="UniProtKB-KW"/>
</dbReference>
<keyword evidence="3" id="KW-0723">Serine/threonine-protein kinase</keyword>
<proteinExistence type="predicted"/>
<dbReference type="EMBL" id="JAODUO010000503">
    <property type="protein sequence ID" value="KAK2179245.1"/>
    <property type="molecule type" value="Genomic_DNA"/>
</dbReference>
<dbReference type="Pfam" id="PF00400">
    <property type="entry name" value="WD40"/>
    <property type="match status" value="1"/>
</dbReference>
<dbReference type="PROSITE" id="PS50082">
    <property type="entry name" value="WD_REPEATS_2"/>
    <property type="match status" value="3"/>
</dbReference>
<dbReference type="PANTHER" id="PTHR17583">
    <property type="entry name" value="PHOSPHOINOSITIDE 3-KINASE REGULATORY SUBUNIT 4"/>
    <property type="match status" value="1"/>
</dbReference>
<dbReference type="GO" id="GO:0045324">
    <property type="term" value="P:late endosome to vacuole transport"/>
    <property type="evidence" value="ECO:0007669"/>
    <property type="project" value="InterPro"/>
</dbReference>
<evidence type="ECO:0000256" key="10">
    <source>
        <dbReference type="PROSITE-ProRule" id="PRU00221"/>
    </source>
</evidence>
<keyword evidence="5" id="KW-0808">Transferase</keyword>
<comment type="subcellular location">
    <subcellularLocation>
        <location evidence="1">Cytoplasmic vesicle</location>
        <location evidence="1">Autophagosome</location>
    </subcellularLocation>
</comment>
<dbReference type="InterPro" id="IPR011009">
    <property type="entry name" value="Kinase-like_dom_sf"/>
</dbReference>
<evidence type="ECO:0000256" key="1">
    <source>
        <dbReference type="ARBA" id="ARBA00004419"/>
    </source>
</evidence>
<feature type="repeat" description="WD" evidence="10">
    <location>
        <begin position="1008"/>
        <end position="1040"/>
    </location>
</feature>
<dbReference type="GO" id="GO:0005770">
    <property type="term" value="C:late endosome"/>
    <property type="evidence" value="ECO:0007669"/>
    <property type="project" value="TreeGrafter"/>
</dbReference>
<organism evidence="13 14">
    <name type="scientific">Ridgeia piscesae</name>
    <name type="common">Tubeworm</name>
    <dbReference type="NCBI Taxonomy" id="27915"/>
    <lineage>
        <taxon>Eukaryota</taxon>
        <taxon>Metazoa</taxon>
        <taxon>Spiralia</taxon>
        <taxon>Lophotrochozoa</taxon>
        <taxon>Annelida</taxon>
        <taxon>Polychaeta</taxon>
        <taxon>Sedentaria</taxon>
        <taxon>Canalipalpata</taxon>
        <taxon>Sabellida</taxon>
        <taxon>Siboglinidae</taxon>
        <taxon>Ridgeia</taxon>
    </lineage>
</organism>
<dbReference type="SUPFAM" id="SSF50978">
    <property type="entry name" value="WD40 repeat-like"/>
    <property type="match status" value="1"/>
</dbReference>
<dbReference type="PROSITE" id="PS50294">
    <property type="entry name" value="WD_REPEATS_REGION"/>
    <property type="match status" value="2"/>
</dbReference>
<feature type="compositionally biased region" description="Polar residues" evidence="11">
    <location>
        <begin position="791"/>
        <end position="803"/>
    </location>
</feature>
<keyword evidence="4 10" id="KW-0853">WD repeat</keyword>
<dbReference type="GO" id="GO:0006623">
    <property type="term" value="P:protein targeting to vacuole"/>
    <property type="evidence" value="ECO:0007669"/>
    <property type="project" value="TreeGrafter"/>
</dbReference>
<dbReference type="PANTHER" id="PTHR17583:SF0">
    <property type="entry name" value="PHOSPHOINOSITIDE 3-KINASE REGULATORY SUBUNIT 4"/>
    <property type="match status" value="1"/>
</dbReference>
<dbReference type="Gene3D" id="2.130.10.10">
    <property type="entry name" value="YVTN repeat-like/Quinoprotein amine dehydrogenase"/>
    <property type="match status" value="2"/>
</dbReference>
<evidence type="ECO:0000259" key="12">
    <source>
        <dbReference type="PROSITE" id="PS50011"/>
    </source>
</evidence>
<dbReference type="PROSITE" id="PS00108">
    <property type="entry name" value="PROTEIN_KINASE_ST"/>
    <property type="match status" value="1"/>
</dbReference>
<dbReference type="GO" id="GO:0005776">
    <property type="term" value="C:autophagosome"/>
    <property type="evidence" value="ECO:0007669"/>
    <property type="project" value="UniProtKB-SubCell"/>
</dbReference>
<dbReference type="InterPro" id="IPR008271">
    <property type="entry name" value="Ser/Thr_kinase_AS"/>
</dbReference>
<dbReference type="Pfam" id="PF00069">
    <property type="entry name" value="Pkinase"/>
    <property type="match status" value="1"/>
</dbReference>
<keyword evidence="7" id="KW-0547">Nucleotide-binding</keyword>
<evidence type="ECO:0000256" key="7">
    <source>
        <dbReference type="ARBA" id="ARBA00022741"/>
    </source>
</evidence>
<dbReference type="EC" id="2.7.11.1" evidence="2"/>
<evidence type="ECO:0000256" key="11">
    <source>
        <dbReference type="SAM" id="MobiDB-lite"/>
    </source>
</evidence>
<keyword evidence="8" id="KW-0418">Kinase</keyword>
<dbReference type="GO" id="GO:0016236">
    <property type="term" value="P:macroautophagy"/>
    <property type="evidence" value="ECO:0007669"/>
    <property type="project" value="InterPro"/>
</dbReference>
<gene>
    <name evidence="13" type="ORF">NP493_503g02000</name>
</gene>
<evidence type="ECO:0000256" key="4">
    <source>
        <dbReference type="ARBA" id="ARBA00022574"/>
    </source>
</evidence>
<evidence type="ECO:0000256" key="8">
    <source>
        <dbReference type="ARBA" id="ARBA00022777"/>
    </source>
</evidence>
<feature type="repeat" description="WD" evidence="10">
    <location>
        <begin position="1343"/>
        <end position="1376"/>
    </location>
</feature>
<dbReference type="SUPFAM" id="SSF48371">
    <property type="entry name" value="ARM repeat"/>
    <property type="match status" value="1"/>
</dbReference>
<dbReference type="GO" id="GO:0071561">
    <property type="term" value="C:nucleus-vacuole junction"/>
    <property type="evidence" value="ECO:0007669"/>
    <property type="project" value="TreeGrafter"/>
</dbReference>
<dbReference type="Proteomes" id="UP001209878">
    <property type="component" value="Unassembled WGS sequence"/>
</dbReference>
<dbReference type="CDD" id="cd13980">
    <property type="entry name" value="STKc_Vps15"/>
    <property type="match status" value="1"/>
</dbReference>
<accession>A0AAD9NR20</accession>
<sequence length="1376" mass="155277">MGNQLTGIAPSQILPIDHYFTDVPDYEFDISLGSTRFFKVARAKCKEGLSVVKVFVIHDPSLPLQTYQDQLKEIKERLHGASNCLPFQRATISDKAALLFRQYVKDSLYDRISTRPFLNSIEKKWLAFQLLCAINQCHKLQVCHGDIKSENVMITSWNWLLLTDFASFKPSYLPQDNPADFSYFFDTSRRRTCCLAPERFVESLWKNADPSSQNLPLDLSLDDTDRGELTPAMDIFSVGCVIAELFTEGTPPFDLSKLLAYRSGDYSPWKLLNKIEDVHIRELIQHMLQKEPKLRLSAEEYLTSQRGKAFPQYFYTFLKMYIENFSINPNIPADEPITRIHRDMESIVSSLSLNDVNCENNTSLVILLSVVTSNLRNIQYCSSKLLALEVLLTFSRYVTADVILDRIIPYTLCLLDDKFPRVRAEAIHTVTQCLKSVRSLPVSDTHIFPEYILPHMHHLSDDLGVMVRVAYAENIASLAETAHGFLEMVQLDIIGKHGGDKSQEVSQSQALYDDELQALHEMIQQKVVTLLSDPENIVKRTLLENGITRLCVFFGRQKANDVLLSHMITFLNDKFDWQLRADFFESLVGLATYIGWESSSILKPLLLQGLSDTEEFVIHKTLSALTSLMELGLLQKQFFHELLIETVPFFCHPNIWIREGAVGFVSATARTLNIADVHCNVLPLLQPFLRHSITLLHNEVNVLNALKAPLPRVIYDYVLKSSLVEKLFDSLQDRQLIRNICRAGHKPNYPEVEYGLAQLFRKLASQGMTVNEEDLMLAMKDFMLKLHRARSASSTEPTGSQSSLKDDQMTRPGVTNLKSIRKPVIRRHADLVRWGDRRLEGEMSAIKKLPAKKPGEGDSPTTLMNEDWKQMFGSMSTGAATTGEKPHRSLVDSTTKPKQPSVPQVSKSSDEQSTHERSRSRSNTPQRVMCEMSTGEVGSESGAEKKTHEKVQVRCAACKVDLQQLVHKKRVQFANNQLTKDLLSATVWETKAPSPANWRPKGQLVAHLHEHRGAVNRIRVSEDNSYFVTCSNDGSVKVWDCSRMEGRSVTNRSRLTYNKQGGQMKTISCCESSQSIASASDRGTIHVFRMEAHGHGVTVLHSRNLNLERDGQIVDMTYYDTGSQNVLVYATVHGAIIGWDLRAPRDIWKLNDDPKHGLITSFDVHPMLSWVVLGTSNGTLVCWDMRFQLPVTTVVHPTGARVKRVLTHGSEQSCVVSAVQGNNEVSMWDMETGARRRTLWASTAPPLSLNKASHHSVNGQFMGPPDNPFLLTAGSDMRIRYWDLSCPNKSHLIVPAAGDPVNQTVISYRSQLIEGTEVLQETYSPPRSVGTEDIPRRVPDMPPVGHHDIITDLNVCQRSQCFFITSSRNGVVKVWK</sequence>
<dbReference type="InterPro" id="IPR015943">
    <property type="entry name" value="WD40/YVTN_repeat-like_dom_sf"/>
</dbReference>
<evidence type="ECO:0000313" key="14">
    <source>
        <dbReference type="Proteomes" id="UP001209878"/>
    </source>
</evidence>
<evidence type="ECO:0000256" key="3">
    <source>
        <dbReference type="ARBA" id="ARBA00022527"/>
    </source>
</evidence>
<feature type="compositionally biased region" description="Basic and acidic residues" evidence="11">
    <location>
        <begin position="908"/>
        <end position="919"/>
    </location>
</feature>
<dbReference type="InterPro" id="IPR045162">
    <property type="entry name" value="Vps15-like"/>
</dbReference>
<dbReference type="InterPro" id="IPR016024">
    <property type="entry name" value="ARM-type_fold"/>
</dbReference>
<dbReference type="InterPro" id="IPR001680">
    <property type="entry name" value="WD40_rpt"/>
</dbReference>
<keyword evidence="6" id="KW-0677">Repeat</keyword>
<dbReference type="InterPro" id="IPR000719">
    <property type="entry name" value="Prot_kinase_dom"/>
</dbReference>
<feature type="repeat" description="WD" evidence="10">
    <location>
        <begin position="1265"/>
        <end position="1285"/>
    </location>
</feature>
<evidence type="ECO:0000256" key="6">
    <source>
        <dbReference type="ARBA" id="ARBA00022737"/>
    </source>
</evidence>
<keyword evidence="14" id="KW-1185">Reference proteome</keyword>
<dbReference type="Pfam" id="PF22956">
    <property type="entry name" value="VPS15-like_hel"/>
    <property type="match status" value="1"/>
</dbReference>
<dbReference type="FunFam" id="1.25.10.10:FF:000342">
    <property type="entry name" value="Serine/threonine-protein kinase VPS15"/>
    <property type="match status" value="1"/>
</dbReference>
<dbReference type="InterPro" id="IPR036322">
    <property type="entry name" value="WD40_repeat_dom_sf"/>
</dbReference>